<dbReference type="Proteomes" id="UP001305414">
    <property type="component" value="Unassembled WGS sequence"/>
</dbReference>
<dbReference type="AlphaFoldDB" id="A0AAN7UZS8"/>
<dbReference type="EMBL" id="JAWHQM010000037">
    <property type="protein sequence ID" value="KAK5633989.1"/>
    <property type="molecule type" value="Genomic_DNA"/>
</dbReference>
<evidence type="ECO:0000313" key="1">
    <source>
        <dbReference type="EMBL" id="KAK5633989.1"/>
    </source>
</evidence>
<proteinExistence type="predicted"/>
<organism evidence="1 2">
    <name type="scientific">Xylaria bambusicola</name>
    <dbReference type="NCBI Taxonomy" id="326684"/>
    <lineage>
        <taxon>Eukaryota</taxon>
        <taxon>Fungi</taxon>
        <taxon>Dikarya</taxon>
        <taxon>Ascomycota</taxon>
        <taxon>Pezizomycotina</taxon>
        <taxon>Sordariomycetes</taxon>
        <taxon>Xylariomycetidae</taxon>
        <taxon>Xylariales</taxon>
        <taxon>Xylariaceae</taxon>
        <taxon>Xylaria</taxon>
    </lineage>
</organism>
<accession>A0AAN7UZS8</accession>
<sequence>MTDLEVKLCSSKLGNAYFYDTVVAGQTDILYSFATLFIESPSLSLRNCGGGITACKKIDTTFANKYDVHTSNP</sequence>
<protein>
    <submittedName>
        <fullName evidence="1">Uncharacterized protein</fullName>
    </submittedName>
</protein>
<reference evidence="1 2" key="1">
    <citation type="submission" date="2023-10" db="EMBL/GenBank/DDBJ databases">
        <title>Draft genome sequence of Xylaria bambusicola isolate GMP-LS, the root and basal stem rot pathogen of sugarcane in Indonesia.</title>
        <authorList>
            <person name="Selvaraj P."/>
            <person name="Muralishankar V."/>
            <person name="Muruganantham S."/>
            <person name="Sp S."/>
            <person name="Haryani S."/>
            <person name="Lau K.J.X."/>
            <person name="Naqvi N.I."/>
        </authorList>
    </citation>
    <scope>NUCLEOTIDE SEQUENCE [LARGE SCALE GENOMIC DNA]</scope>
    <source>
        <strain evidence="1">GMP-LS</strain>
    </source>
</reference>
<comment type="caution">
    <text evidence="1">The sequence shown here is derived from an EMBL/GenBank/DDBJ whole genome shotgun (WGS) entry which is preliminary data.</text>
</comment>
<keyword evidence="2" id="KW-1185">Reference proteome</keyword>
<gene>
    <name evidence="1" type="ORF">RRF57_009703</name>
</gene>
<name>A0AAN7UZS8_9PEZI</name>
<evidence type="ECO:0000313" key="2">
    <source>
        <dbReference type="Proteomes" id="UP001305414"/>
    </source>
</evidence>